<dbReference type="PANTHER" id="PTHR21060:SF15">
    <property type="entry name" value="ACETATE KINASE-RELATED"/>
    <property type="match status" value="1"/>
</dbReference>
<comment type="caution">
    <text evidence="6">Lacks conserved residue(s) required for the propagation of feature annotation.</text>
</comment>
<dbReference type="EMBL" id="JQAZ01000007">
    <property type="protein sequence ID" value="KRN30316.1"/>
    <property type="molecule type" value="Genomic_DNA"/>
</dbReference>
<dbReference type="GO" id="GO:0005524">
    <property type="term" value="F:ATP binding"/>
    <property type="evidence" value="ECO:0007669"/>
    <property type="project" value="UniProtKB-KW"/>
</dbReference>
<evidence type="ECO:0000256" key="3">
    <source>
        <dbReference type="ARBA" id="ARBA00022741"/>
    </source>
</evidence>
<dbReference type="HAMAP" id="MF_00020">
    <property type="entry name" value="Acetate_kinase"/>
    <property type="match status" value="1"/>
</dbReference>
<dbReference type="InterPro" id="IPR023865">
    <property type="entry name" value="Aliphatic_acid_kinase_CS"/>
</dbReference>
<dbReference type="Proteomes" id="UP000051645">
    <property type="component" value="Unassembled WGS sequence"/>
</dbReference>
<dbReference type="CDD" id="cd24010">
    <property type="entry name" value="ASKHA_NBD_AcK_PK"/>
    <property type="match status" value="1"/>
</dbReference>
<keyword evidence="3 6" id="KW-0547">Nucleotide-binding</keyword>
<dbReference type="GO" id="GO:0006083">
    <property type="term" value="P:acetate metabolic process"/>
    <property type="evidence" value="ECO:0007669"/>
    <property type="project" value="TreeGrafter"/>
</dbReference>
<name>A0A0R2FYE4_9LACO</name>
<evidence type="ECO:0000313" key="11">
    <source>
        <dbReference type="Proteomes" id="UP000051751"/>
    </source>
</evidence>
<dbReference type="UniPathway" id="UPA00340">
    <property type="reaction ID" value="UER00458"/>
</dbReference>
<dbReference type="EMBL" id="JQAT01000006">
    <property type="protein sequence ID" value="KRN27719.1"/>
    <property type="molecule type" value="Genomic_DNA"/>
</dbReference>
<dbReference type="GO" id="GO:0006085">
    <property type="term" value="P:acetyl-CoA biosynthetic process"/>
    <property type="evidence" value="ECO:0007669"/>
    <property type="project" value="UniProtKB-UniRule"/>
</dbReference>
<keyword evidence="10" id="KW-1185">Reference proteome</keyword>
<keyword evidence="4 6" id="KW-0418">Kinase</keyword>
<dbReference type="AlphaFoldDB" id="A0A0R2FYE4"/>
<evidence type="ECO:0000313" key="9">
    <source>
        <dbReference type="EMBL" id="KRN30316.1"/>
    </source>
</evidence>
<comment type="catalytic activity">
    <reaction evidence="6">
        <text>acetate + ATP = acetyl phosphate + ADP</text>
        <dbReference type="Rhea" id="RHEA:11352"/>
        <dbReference type="ChEBI" id="CHEBI:22191"/>
        <dbReference type="ChEBI" id="CHEBI:30089"/>
        <dbReference type="ChEBI" id="CHEBI:30616"/>
        <dbReference type="ChEBI" id="CHEBI:456216"/>
        <dbReference type="EC" id="2.7.2.1"/>
    </reaction>
</comment>
<dbReference type="NCBIfam" id="TIGR00016">
    <property type="entry name" value="ackA"/>
    <property type="match status" value="1"/>
</dbReference>
<dbReference type="InterPro" id="IPR000890">
    <property type="entry name" value="Aliphatic_acid_kin_short-chain"/>
</dbReference>
<dbReference type="Proteomes" id="UP000051751">
    <property type="component" value="Unassembled WGS sequence"/>
</dbReference>
<keyword evidence="6" id="KW-0460">Magnesium</keyword>
<dbReference type="Gene3D" id="3.30.420.40">
    <property type="match status" value="2"/>
</dbReference>
<organism evidence="9 10">
    <name type="scientific">Lactobacillus selangorensis</name>
    <dbReference type="NCBI Taxonomy" id="81857"/>
    <lineage>
        <taxon>Bacteria</taxon>
        <taxon>Bacillati</taxon>
        <taxon>Bacillota</taxon>
        <taxon>Bacilli</taxon>
        <taxon>Lactobacillales</taxon>
        <taxon>Lactobacillaceae</taxon>
        <taxon>Lactobacillus</taxon>
    </lineage>
</organism>
<dbReference type="PIRSF" id="PIRSF000722">
    <property type="entry name" value="Acetate_prop_kin"/>
    <property type="match status" value="1"/>
</dbReference>
<comment type="subcellular location">
    <subcellularLocation>
        <location evidence="6">Cytoplasm</location>
    </subcellularLocation>
</comment>
<evidence type="ECO:0000256" key="4">
    <source>
        <dbReference type="ARBA" id="ARBA00022777"/>
    </source>
</evidence>
<dbReference type="InterPro" id="IPR004372">
    <property type="entry name" value="Ac/propionate_kinase"/>
</dbReference>
<feature type="binding site" evidence="6">
    <location>
        <begin position="262"/>
        <end position="264"/>
    </location>
    <ligand>
        <name>ATP</name>
        <dbReference type="ChEBI" id="CHEBI:30616"/>
    </ligand>
</feature>
<evidence type="ECO:0000256" key="1">
    <source>
        <dbReference type="ARBA" id="ARBA00008748"/>
    </source>
</evidence>
<evidence type="ECO:0000313" key="10">
    <source>
        <dbReference type="Proteomes" id="UP000051645"/>
    </source>
</evidence>
<comment type="cofactor">
    <cofactor evidence="6">
        <name>Mg(2+)</name>
        <dbReference type="ChEBI" id="CHEBI:18420"/>
    </cofactor>
    <cofactor evidence="6">
        <name>Mn(2+)</name>
        <dbReference type="ChEBI" id="CHEBI:29035"/>
    </cofactor>
    <text evidence="6">Mg(2+). Can also accept Mn(2+).</text>
</comment>
<feature type="site" description="Transition state stabilizer" evidence="6">
    <location>
        <position position="159"/>
    </location>
</feature>
<comment type="similarity">
    <text evidence="1 6 7">Belongs to the acetokinase family.</text>
</comment>
<gene>
    <name evidence="6" type="primary">ackA</name>
    <name evidence="8" type="ORF">IV38_GL001932</name>
    <name evidence="9" type="ORF">IV40_GL001905</name>
</gene>
<comment type="function">
    <text evidence="6">Catalyzes the formation of acetyl phosphate from acetate and ATP. Can also catalyze the reverse reaction.</text>
</comment>
<keyword evidence="6" id="KW-0963">Cytoplasm</keyword>
<comment type="caution">
    <text evidence="9">The sequence shown here is derived from an EMBL/GenBank/DDBJ whole genome shotgun (WGS) entry which is preliminary data.</text>
</comment>
<protein>
    <recommendedName>
        <fullName evidence="6">Acetate kinase</fullName>
        <ecNumber evidence="6">2.7.2.1</ecNumber>
    </recommendedName>
    <alternativeName>
        <fullName evidence="6">Acetokinase</fullName>
    </alternativeName>
</protein>
<dbReference type="PANTHER" id="PTHR21060">
    <property type="entry name" value="ACETATE KINASE"/>
    <property type="match status" value="1"/>
</dbReference>
<evidence type="ECO:0000256" key="2">
    <source>
        <dbReference type="ARBA" id="ARBA00022679"/>
    </source>
</evidence>
<keyword evidence="6" id="KW-0479">Metal-binding</keyword>
<feature type="binding site" evidence="6">
    <location>
        <position position="70"/>
    </location>
    <ligand>
        <name>substrate</name>
    </ligand>
</feature>
<accession>A0A0R2FYE4</accession>
<evidence type="ECO:0000256" key="6">
    <source>
        <dbReference type="HAMAP-Rule" id="MF_00020"/>
    </source>
</evidence>
<dbReference type="GO" id="GO:0008776">
    <property type="term" value="F:acetate kinase activity"/>
    <property type="evidence" value="ECO:0007669"/>
    <property type="project" value="UniProtKB-UniRule"/>
</dbReference>
<sequence length="376" mass="41494">MDTKTKLAKGMVDRMGMPGSTFSMTYGDQPKYKQDIKIESHDAAAKFILDKLKEFKVIGADDEIKGIGHRVVSGGNIFTDSTLVDQHVLDQIRSLGDYAPLHNPAEADGIAAFMKLLPGVPEVAVFDTTFHRTMPPVNYLYSIPYEYYEKYGVRKYGAHGTSYRYLSKRAGEILNKPLKDLKIIAMHLGSGASMCAIEDGKSLDTSMGFTPLAGITMATRSGDIDASLVAFLKKKLNVSTDEIVDMLNHKSGILGISGLSPDMRDLEKTRFTRDRSQLAIDIFTNRIVKYFGSYAAIMHGVTTLVFAGGIGEGDPVMRKRICDQLDYFGVKIDAKQNDEEGIERIISTPDSKVTVMVIPTNEEIVIAEDVVKLIKK</sequence>
<dbReference type="Pfam" id="PF00871">
    <property type="entry name" value="Acetate_kinase"/>
    <property type="match status" value="1"/>
</dbReference>
<feature type="site" description="Transition state stabilizer" evidence="6">
    <location>
        <position position="220"/>
    </location>
</feature>
<dbReference type="InterPro" id="IPR043129">
    <property type="entry name" value="ATPase_NBD"/>
</dbReference>
<dbReference type="SUPFAM" id="SSF53067">
    <property type="entry name" value="Actin-like ATPase domain"/>
    <property type="match status" value="2"/>
</dbReference>
<comment type="subunit">
    <text evidence="6">Homodimer.</text>
</comment>
<feature type="binding site" evidence="6">
    <location>
        <begin position="187"/>
        <end position="191"/>
    </location>
    <ligand>
        <name>ATP</name>
        <dbReference type="ChEBI" id="CHEBI:30616"/>
    </ligand>
</feature>
<evidence type="ECO:0000256" key="7">
    <source>
        <dbReference type="RuleBase" id="RU003835"/>
    </source>
</evidence>
<proteinExistence type="inferred from homology"/>
<evidence type="ECO:0000313" key="8">
    <source>
        <dbReference type="EMBL" id="KRN27719.1"/>
    </source>
</evidence>
<keyword evidence="2 6" id="KW-0808">Transferase</keyword>
<dbReference type="GO" id="GO:0000287">
    <property type="term" value="F:magnesium ion binding"/>
    <property type="evidence" value="ECO:0007669"/>
    <property type="project" value="UniProtKB-UniRule"/>
</dbReference>
<comment type="pathway">
    <text evidence="6">Metabolic intermediate biosynthesis; acetyl-CoA biosynthesis; acetyl-CoA from acetate: step 1/2.</text>
</comment>
<reference evidence="10 11" key="1">
    <citation type="journal article" date="2015" name="Genome Announc.">
        <title>Expanding the biotechnology potential of lactobacilli through comparative genomics of 213 strains and associated genera.</title>
        <authorList>
            <person name="Sun Z."/>
            <person name="Harris H.M."/>
            <person name="McCann A."/>
            <person name="Guo C."/>
            <person name="Argimon S."/>
            <person name="Zhang W."/>
            <person name="Yang X."/>
            <person name="Jeffery I.B."/>
            <person name="Cooney J.C."/>
            <person name="Kagawa T.F."/>
            <person name="Liu W."/>
            <person name="Song Y."/>
            <person name="Salvetti E."/>
            <person name="Wrobel A."/>
            <person name="Rasinkangas P."/>
            <person name="Parkhill J."/>
            <person name="Rea M.C."/>
            <person name="O'Sullivan O."/>
            <person name="Ritari J."/>
            <person name="Douillard F.P."/>
            <person name="Paul Ross R."/>
            <person name="Yang R."/>
            <person name="Briner A.E."/>
            <person name="Felis G.E."/>
            <person name="de Vos W.M."/>
            <person name="Barrangou R."/>
            <person name="Klaenhammer T.R."/>
            <person name="Caufield P.W."/>
            <person name="Cui Y."/>
            <person name="Zhang H."/>
            <person name="O'Toole P.W."/>
        </authorList>
    </citation>
    <scope>NUCLEOTIDE SEQUENCE [LARGE SCALE GENOMIC DNA]</scope>
    <source>
        <strain evidence="8 11">ATCC BAA-66</strain>
        <strain evidence="9 10">DSM 13344</strain>
    </source>
</reference>
<dbReference type="GO" id="GO:0005737">
    <property type="term" value="C:cytoplasm"/>
    <property type="evidence" value="ECO:0007669"/>
    <property type="project" value="UniProtKB-SubCell"/>
</dbReference>
<evidence type="ECO:0000256" key="5">
    <source>
        <dbReference type="ARBA" id="ARBA00022840"/>
    </source>
</evidence>
<dbReference type="STRING" id="81857.IV38_GL001932"/>
<dbReference type="PRINTS" id="PR00471">
    <property type="entry name" value="ACETATEKNASE"/>
</dbReference>
<dbReference type="PATRIC" id="fig|81857.3.peg.1957"/>
<feature type="binding site" evidence="6">
    <location>
        <position position="362"/>
    </location>
    <ligand>
        <name>Mg(2+)</name>
        <dbReference type="ChEBI" id="CHEBI:18420"/>
    </ligand>
</feature>
<keyword evidence="5 6" id="KW-0067">ATP-binding</keyword>
<feature type="active site" description="Proton donor/acceptor" evidence="6">
    <location>
        <position position="127"/>
    </location>
</feature>
<dbReference type="EC" id="2.7.2.1" evidence="6"/>
<dbReference type="PROSITE" id="PS01076">
    <property type="entry name" value="ACETATE_KINASE_2"/>
    <property type="match status" value="1"/>
</dbReference>